<dbReference type="Proteomes" id="UP000296159">
    <property type="component" value="Unassembled WGS sequence"/>
</dbReference>
<evidence type="ECO:0000256" key="1">
    <source>
        <dbReference type="ARBA" id="ARBA00022649"/>
    </source>
</evidence>
<dbReference type="InterPro" id="IPR035093">
    <property type="entry name" value="RelE/ParE_toxin_dom_sf"/>
</dbReference>
<protein>
    <recommendedName>
        <fullName evidence="4">Type II toxin-antitoxin system RelE/ParE family toxin</fullName>
    </recommendedName>
</protein>
<dbReference type="Gene3D" id="3.30.2310.20">
    <property type="entry name" value="RelE-like"/>
    <property type="match status" value="1"/>
</dbReference>
<comment type="caution">
    <text evidence="2">The sequence shown here is derived from an EMBL/GenBank/DDBJ whole genome shotgun (WGS) entry which is preliminary data.</text>
</comment>
<dbReference type="AlphaFoldDB" id="A0A2U1TU65"/>
<accession>A0A2U1TU65</accession>
<dbReference type="Pfam" id="PF05016">
    <property type="entry name" value="ParE_toxin"/>
    <property type="match status" value="1"/>
</dbReference>
<evidence type="ECO:0008006" key="4">
    <source>
        <dbReference type="Google" id="ProtNLM"/>
    </source>
</evidence>
<organism evidence="2 3">
    <name type="scientific">Brenneria corticis</name>
    <dbReference type="NCBI Taxonomy" id="2173106"/>
    <lineage>
        <taxon>Bacteria</taxon>
        <taxon>Pseudomonadati</taxon>
        <taxon>Pseudomonadota</taxon>
        <taxon>Gammaproteobacteria</taxon>
        <taxon>Enterobacterales</taxon>
        <taxon>Pectobacteriaceae</taxon>
        <taxon>Brenneria</taxon>
    </lineage>
</organism>
<keyword evidence="3" id="KW-1185">Reference proteome</keyword>
<dbReference type="InterPro" id="IPR007712">
    <property type="entry name" value="RelE/ParE_toxin"/>
</dbReference>
<evidence type="ECO:0000313" key="3">
    <source>
        <dbReference type="Proteomes" id="UP000296159"/>
    </source>
</evidence>
<sequence>MDTALFLIMGTTGRSDHPRIGIPQSRYEPREVRKILFDDYEVHYEIQHDTIYIIDLWHTRKDR</sequence>
<gene>
    <name evidence="2" type="ORF">DDT56_16745</name>
</gene>
<proteinExistence type="predicted"/>
<reference evidence="2 3" key="1">
    <citation type="submission" date="2018-04" db="EMBL/GenBank/DDBJ databases">
        <title>Brenneria corticis sp.nov.</title>
        <authorList>
            <person name="Li Y."/>
        </authorList>
    </citation>
    <scope>NUCLEOTIDE SEQUENCE [LARGE SCALE GENOMIC DNA]</scope>
    <source>
        <strain evidence="2 3">CFCC 11842</strain>
    </source>
</reference>
<name>A0A2U1TU65_9GAMM</name>
<dbReference type="EMBL" id="QDKH01000021">
    <property type="protein sequence ID" value="PWC12929.1"/>
    <property type="molecule type" value="Genomic_DNA"/>
</dbReference>
<keyword evidence="1" id="KW-1277">Toxin-antitoxin system</keyword>
<evidence type="ECO:0000313" key="2">
    <source>
        <dbReference type="EMBL" id="PWC12929.1"/>
    </source>
</evidence>